<comment type="caution">
    <text evidence="1">The sequence shown here is derived from an EMBL/GenBank/DDBJ whole genome shotgun (WGS) entry which is preliminary data.</text>
</comment>
<proteinExistence type="predicted"/>
<dbReference type="RefSeq" id="WP_223895907.1">
    <property type="nucleotide sequence ID" value="NZ_BPPZ01000013.1"/>
</dbReference>
<sequence length="102" mass="11567">MSETITADHLNATHLGKRITINGKHGTVMSGKLKKISADYAIMPDFVSYGPCEEYMPKPLRYRKNVHIIMHLSNQVNDDIKAIVREDTELQVEDEPRVEDAS</sequence>
<evidence type="ECO:0000313" key="2">
    <source>
        <dbReference type="Proteomes" id="UP000886943"/>
    </source>
</evidence>
<organism evidence="1 2">
    <name type="scientific">Bifidobacterium adolescentis</name>
    <dbReference type="NCBI Taxonomy" id="1680"/>
    <lineage>
        <taxon>Bacteria</taxon>
        <taxon>Bacillati</taxon>
        <taxon>Actinomycetota</taxon>
        <taxon>Actinomycetes</taxon>
        <taxon>Bifidobacteriales</taxon>
        <taxon>Bifidobacteriaceae</taxon>
        <taxon>Bifidobacterium</taxon>
    </lineage>
</organism>
<reference evidence="1" key="1">
    <citation type="submission" date="2021-08" db="EMBL/GenBank/DDBJ databases">
        <title>Draft genome sequence of the GABA producer Bifidobacterium adolescentis 4-2, isolated from healthy human feces.</title>
        <authorList>
            <person name="Altaib H."/>
            <person name="Niwa R."/>
            <person name="Abe M."/>
            <person name="Suzuki T."/>
        </authorList>
    </citation>
    <scope>NUCLEOTIDE SEQUENCE</scope>
    <source>
        <strain evidence="1">4-2</strain>
    </source>
</reference>
<gene>
    <name evidence="1" type="ORF">BIFAD42_18010</name>
</gene>
<dbReference type="EMBL" id="BPPZ01000013">
    <property type="protein sequence ID" value="GJD14817.1"/>
    <property type="molecule type" value="Genomic_DNA"/>
</dbReference>
<dbReference type="Proteomes" id="UP000886943">
    <property type="component" value="Unassembled WGS sequence"/>
</dbReference>
<name>A0AAN4VN93_BIFAD</name>
<protein>
    <submittedName>
        <fullName evidence="1">Uncharacterized protein</fullName>
    </submittedName>
</protein>
<accession>A0AAN4VN93</accession>
<dbReference type="AlphaFoldDB" id="A0AAN4VN93"/>
<evidence type="ECO:0000313" key="1">
    <source>
        <dbReference type="EMBL" id="GJD14817.1"/>
    </source>
</evidence>